<dbReference type="Proteomes" id="UP001430172">
    <property type="component" value="Unassembled WGS sequence"/>
</dbReference>
<feature type="region of interest" description="Disordered" evidence="7">
    <location>
        <begin position="31"/>
        <end position="95"/>
    </location>
</feature>
<comment type="caution">
    <text evidence="10">The sequence shown here is derived from an EMBL/GenBank/DDBJ whole genome shotgun (WGS) entry which is preliminary data.</text>
</comment>
<dbReference type="SUPFAM" id="SSF47090">
    <property type="entry name" value="PGBD-like"/>
    <property type="match status" value="1"/>
</dbReference>
<comment type="pathway">
    <text evidence="1 6">Cell wall biogenesis; peptidoglycan biosynthesis.</text>
</comment>
<keyword evidence="4 6" id="KW-0573">Peptidoglycan synthesis</keyword>
<dbReference type="InterPro" id="IPR050979">
    <property type="entry name" value="LD-transpeptidase"/>
</dbReference>
<evidence type="ECO:0000256" key="7">
    <source>
        <dbReference type="SAM" id="MobiDB-lite"/>
    </source>
</evidence>
<evidence type="ECO:0000313" key="11">
    <source>
        <dbReference type="Proteomes" id="UP001430172"/>
    </source>
</evidence>
<sequence>MSTPHARTTVLTALALAAATVVSGCSATDAPTGIAAPSTSSTAASPTPTADTPTPSWTPTATPTPTDTPAPSPSTTPTPSPSPTPTKPRTTMRYGDHGKDVLALQKRLSGLGYWLGEPDGSFGSLTQQAVFALQKAAGISRDGVVGPQTKKALAAGVRPRNQLSGNGIEIDLDRQLLMVVRGGRVSMVLNTSTGSGEEYTSSAGNPAIATTPRGSFAVQRQVDGQDDSKLGVLWRPKYFYRGWAVHGSPSIPPYPASHGCARVSNSAMNMIWSRGLMPIGSRVLVR</sequence>
<evidence type="ECO:0000256" key="4">
    <source>
        <dbReference type="ARBA" id="ARBA00022984"/>
    </source>
</evidence>
<dbReference type="Gene3D" id="1.10.101.10">
    <property type="entry name" value="PGBD-like superfamily/PGBD"/>
    <property type="match status" value="1"/>
</dbReference>
<dbReference type="PROSITE" id="PS51257">
    <property type="entry name" value="PROKAR_LIPOPROTEIN"/>
    <property type="match status" value="1"/>
</dbReference>
<keyword evidence="11" id="KW-1185">Reference proteome</keyword>
<keyword evidence="5 6" id="KW-0961">Cell wall biogenesis/degradation</keyword>
<dbReference type="RefSeq" id="WP_204131290.1">
    <property type="nucleotide sequence ID" value="NZ_JAFDVD010000011.1"/>
</dbReference>
<name>A0ABS2CLP9_9MICO</name>
<protein>
    <submittedName>
        <fullName evidence="10">Murein L,D-transpeptidase</fullName>
    </submittedName>
</protein>
<dbReference type="PANTHER" id="PTHR30582:SF2">
    <property type="entry name" value="L,D-TRANSPEPTIDASE YCIB-RELATED"/>
    <property type="match status" value="1"/>
</dbReference>
<keyword evidence="3 6" id="KW-0133">Cell shape</keyword>
<dbReference type="Pfam" id="PF03734">
    <property type="entry name" value="YkuD"/>
    <property type="match status" value="1"/>
</dbReference>
<evidence type="ECO:0000256" key="3">
    <source>
        <dbReference type="ARBA" id="ARBA00022960"/>
    </source>
</evidence>
<reference evidence="10" key="1">
    <citation type="submission" date="2021-02" db="EMBL/GenBank/DDBJ databases">
        <title>Phycicoccus sp. MQZ13P-5T, whole genome shotgun sequence.</title>
        <authorList>
            <person name="Tuo L."/>
        </authorList>
    </citation>
    <scope>NUCLEOTIDE SEQUENCE</scope>
    <source>
        <strain evidence="10">MQZ13P-5</strain>
    </source>
</reference>
<keyword evidence="8" id="KW-0732">Signal</keyword>
<feature type="chain" id="PRO_5046542982" evidence="8">
    <location>
        <begin position="28"/>
        <end position="286"/>
    </location>
</feature>
<dbReference type="Gene3D" id="2.40.440.10">
    <property type="entry name" value="L,D-transpeptidase catalytic domain-like"/>
    <property type="match status" value="1"/>
</dbReference>
<feature type="domain" description="L,D-TPase catalytic" evidence="9">
    <location>
        <begin position="166"/>
        <end position="286"/>
    </location>
</feature>
<evidence type="ECO:0000256" key="6">
    <source>
        <dbReference type="PROSITE-ProRule" id="PRU01373"/>
    </source>
</evidence>
<keyword evidence="2" id="KW-0808">Transferase</keyword>
<feature type="active site" description="Nucleophile" evidence="6">
    <location>
        <position position="260"/>
    </location>
</feature>
<dbReference type="PANTHER" id="PTHR30582">
    <property type="entry name" value="L,D-TRANSPEPTIDASE"/>
    <property type="match status" value="1"/>
</dbReference>
<dbReference type="PROSITE" id="PS52029">
    <property type="entry name" value="LD_TPASE"/>
    <property type="match status" value="1"/>
</dbReference>
<feature type="compositionally biased region" description="Low complexity" evidence="7">
    <location>
        <begin position="31"/>
        <end position="65"/>
    </location>
</feature>
<evidence type="ECO:0000313" key="10">
    <source>
        <dbReference type="EMBL" id="MBM6400812.1"/>
    </source>
</evidence>
<dbReference type="CDD" id="cd16913">
    <property type="entry name" value="YkuD_like"/>
    <property type="match status" value="1"/>
</dbReference>
<evidence type="ECO:0000256" key="2">
    <source>
        <dbReference type="ARBA" id="ARBA00022679"/>
    </source>
</evidence>
<feature type="compositionally biased region" description="Pro residues" evidence="7">
    <location>
        <begin position="66"/>
        <end position="86"/>
    </location>
</feature>
<accession>A0ABS2CLP9</accession>
<dbReference type="InterPro" id="IPR036366">
    <property type="entry name" value="PGBDSf"/>
</dbReference>
<feature type="active site" description="Proton donor/acceptor" evidence="6">
    <location>
        <position position="246"/>
    </location>
</feature>
<dbReference type="InterPro" id="IPR036365">
    <property type="entry name" value="PGBD-like_sf"/>
</dbReference>
<evidence type="ECO:0000256" key="1">
    <source>
        <dbReference type="ARBA" id="ARBA00004752"/>
    </source>
</evidence>
<dbReference type="InterPro" id="IPR002477">
    <property type="entry name" value="Peptidoglycan-bd-like"/>
</dbReference>
<evidence type="ECO:0000259" key="9">
    <source>
        <dbReference type="PROSITE" id="PS52029"/>
    </source>
</evidence>
<dbReference type="InterPro" id="IPR005490">
    <property type="entry name" value="LD_TPept_cat_dom"/>
</dbReference>
<evidence type="ECO:0000256" key="5">
    <source>
        <dbReference type="ARBA" id="ARBA00023316"/>
    </source>
</evidence>
<evidence type="ECO:0000256" key="8">
    <source>
        <dbReference type="SAM" id="SignalP"/>
    </source>
</evidence>
<gene>
    <name evidence="10" type="ORF">JQN70_10480</name>
</gene>
<proteinExistence type="predicted"/>
<dbReference type="EMBL" id="JAFDVD010000011">
    <property type="protein sequence ID" value="MBM6400812.1"/>
    <property type="molecule type" value="Genomic_DNA"/>
</dbReference>
<dbReference type="Pfam" id="PF01471">
    <property type="entry name" value="PG_binding_1"/>
    <property type="match status" value="1"/>
</dbReference>
<feature type="signal peptide" evidence="8">
    <location>
        <begin position="1"/>
        <end position="27"/>
    </location>
</feature>
<organism evidence="10 11">
    <name type="scientific">Phycicoccus sonneratiae</name>
    <dbReference type="NCBI Taxonomy" id="2807628"/>
    <lineage>
        <taxon>Bacteria</taxon>
        <taxon>Bacillati</taxon>
        <taxon>Actinomycetota</taxon>
        <taxon>Actinomycetes</taxon>
        <taxon>Micrococcales</taxon>
        <taxon>Intrasporangiaceae</taxon>
        <taxon>Phycicoccus</taxon>
    </lineage>
</organism>
<dbReference type="SUPFAM" id="SSF141523">
    <property type="entry name" value="L,D-transpeptidase catalytic domain-like"/>
    <property type="match status" value="1"/>
</dbReference>
<dbReference type="InterPro" id="IPR038063">
    <property type="entry name" value="Transpep_catalytic_dom"/>
</dbReference>